<gene>
    <name evidence="2" type="ORF">GCM10010503_39630</name>
</gene>
<evidence type="ECO:0000313" key="3">
    <source>
        <dbReference type="Proteomes" id="UP000620224"/>
    </source>
</evidence>
<dbReference type="Proteomes" id="UP000620224">
    <property type="component" value="Unassembled WGS sequence"/>
</dbReference>
<evidence type="ECO:0000256" key="1">
    <source>
        <dbReference type="SAM" id="Phobius"/>
    </source>
</evidence>
<sequence>MAPEGWGFLITLGLFFGIPLTLLLVAWAALREGSRWWVWGLRMVASGAGLTALWLGIRWIAIKQGACVHDGRCAQDIEAP</sequence>
<keyword evidence="1" id="KW-1133">Transmembrane helix</keyword>
<dbReference type="EMBL" id="BMUE01000008">
    <property type="protein sequence ID" value="GGW58622.1"/>
    <property type="molecule type" value="Genomic_DNA"/>
</dbReference>
<feature type="transmembrane region" description="Helical" evidence="1">
    <location>
        <begin position="36"/>
        <end position="55"/>
    </location>
</feature>
<reference evidence="2" key="2">
    <citation type="submission" date="2020-09" db="EMBL/GenBank/DDBJ databases">
        <authorList>
            <person name="Sun Q."/>
            <person name="Ohkuma M."/>
        </authorList>
    </citation>
    <scope>NUCLEOTIDE SEQUENCE</scope>
    <source>
        <strain evidence="2">JCM 4490</strain>
    </source>
</reference>
<feature type="transmembrane region" description="Helical" evidence="1">
    <location>
        <begin position="7"/>
        <end position="30"/>
    </location>
</feature>
<keyword evidence="1" id="KW-0472">Membrane</keyword>
<dbReference type="RefSeq" id="WP_190016629.1">
    <property type="nucleotide sequence ID" value="NZ_BMUE01000008.1"/>
</dbReference>
<accession>A0A918J804</accession>
<protein>
    <submittedName>
        <fullName evidence="2">Uncharacterized protein</fullName>
    </submittedName>
</protein>
<keyword evidence="3" id="KW-1185">Reference proteome</keyword>
<evidence type="ECO:0000313" key="2">
    <source>
        <dbReference type="EMBL" id="GGW58622.1"/>
    </source>
</evidence>
<reference evidence="2" key="1">
    <citation type="journal article" date="2014" name="Int. J. Syst. Evol. Microbiol.">
        <title>Complete genome sequence of Corynebacterium casei LMG S-19264T (=DSM 44701T), isolated from a smear-ripened cheese.</title>
        <authorList>
            <consortium name="US DOE Joint Genome Institute (JGI-PGF)"/>
            <person name="Walter F."/>
            <person name="Albersmeier A."/>
            <person name="Kalinowski J."/>
            <person name="Ruckert C."/>
        </authorList>
    </citation>
    <scope>NUCLEOTIDE SEQUENCE</scope>
    <source>
        <strain evidence="2">JCM 4490</strain>
    </source>
</reference>
<proteinExistence type="predicted"/>
<organism evidence="2 3">
    <name type="scientific">Streptomyces lucensis JCM 4490</name>
    <dbReference type="NCBI Taxonomy" id="1306176"/>
    <lineage>
        <taxon>Bacteria</taxon>
        <taxon>Bacillati</taxon>
        <taxon>Actinomycetota</taxon>
        <taxon>Actinomycetes</taxon>
        <taxon>Kitasatosporales</taxon>
        <taxon>Streptomycetaceae</taxon>
        <taxon>Streptomyces</taxon>
    </lineage>
</organism>
<keyword evidence="1" id="KW-0812">Transmembrane</keyword>
<comment type="caution">
    <text evidence="2">The sequence shown here is derived from an EMBL/GenBank/DDBJ whole genome shotgun (WGS) entry which is preliminary data.</text>
</comment>
<name>A0A918J804_9ACTN</name>
<dbReference type="AlphaFoldDB" id="A0A918J804"/>